<feature type="compositionally biased region" description="Low complexity" evidence="2">
    <location>
        <begin position="414"/>
        <end position="428"/>
    </location>
</feature>
<organism evidence="3 4">
    <name type="scientific">Novymonas esmeraldas</name>
    <dbReference type="NCBI Taxonomy" id="1808958"/>
    <lineage>
        <taxon>Eukaryota</taxon>
        <taxon>Discoba</taxon>
        <taxon>Euglenozoa</taxon>
        <taxon>Kinetoplastea</taxon>
        <taxon>Metakinetoplastina</taxon>
        <taxon>Trypanosomatida</taxon>
        <taxon>Trypanosomatidae</taxon>
        <taxon>Novymonas</taxon>
    </lineage>
</organism>
<dbReference type="EMBL" id="JAECZO010000230">
    <property type="protein sequence ID" value="KAK7199174.1"/>
    <property type="molecule type" value="Genomic_DNA"/>
</dbReference>
<keyword evidence="1" id="KW-0175">Coiled coil</keyword>
<proteinExistence type="predicted"/>
<protein>
    <submittedName>
        <fullName evidence="3">Uncharacterized protein</fullName>
    </submittedName>
</protein>
<feature type="region of interest" description="Disordered" evidence="2">
    <location>
        <begin position="389"/>
        <end position="428"/>
    </location>
</feature>
<feature type="compositionally biased region" description="Low complexity" evidence="2">
    <location>
        <begin position="53"/>
        <end position="74"/>
    </location>
</feature>
<name>A0AAW0F0Q5_9TRYP</name>
<gene>
    <name evidence="3" type="ORF">NESM_000887300</name>
</gene>
<comment type="caution">
    <text evidence="3">The sequence shown here is derived from an EMBL/GenBank/DDBJ whole genome shotgun (WGS) entry which is preliminary data.</text>
</comment>
<feature type="region of interest" description="Disordered" evidence="2">
    <location>
        <begin position="48"/>
        <end position="74"/>
    </location>
</feature>
<accession>A0AAW0F0Q5</accession>
<sequence length="428" mass="47996">MSSPTVLELSKQLVELDSQAKALRNEVDHLRATKRSLEVSDATQTKISAMRESSGSTARSRTQRSRAAAQRAAASTSLPQDFIDDLAHLCGDVESSIRAHRELTKEKETLQNALANAEERTTVAEQDYISVAEVGGADDDGKSRTAVGSKKKNAFGSALRDAVEVYRQRENARIQLEGQSRELLRLAAILQETTDADNQRAEAVEVLAERKAKLAEIRRDRDVAVRGAARKDKIADKNQRGFTSEEYIRHSNFDRRVALHELSKEDSLIKQNDLAIRHRAMQIAKLQTRLELVGEAVIGDAMDEDTEERVEAEIVEELAKEIDELYESHVVADLRMDAIDCEIEKMVWRAGALQHAKESTVVEMGRVDREHRRYLGELQKTLEQERVANGQTITRLQDDIDTLHRNSARKRPQSRSAPRSQAASTARS</sequence>
<reference evidence="3 4" key="1">
    <citation type="journal article" date="2021" name="MBio">
        <title>A New Model Trypanosomatid, Novymonas esmeraldas: Genomic Perception of Its 'Candidatus Pandoraea novymonadis' Endosymbiont.</title>
        <authorList>
            <person name="Zakharova A."/>
            <person name="Saura A."/>
            <person name="Butenko A."/>
            <person name="Podesvova L."/>
            <person name="Warmusova S."/>
            <person name="Kostygov A.Y."/>
            <person name="Nenarokova A."/>
            <person name="Lukes J."/>
            <person name="Opperdoes F.R."/>
            <person name="Yurchenko V."/>
        </authorList>
    </citation>
    <scope>NUCLEOTIDE SEQUENCE [LARGE SCALE GENOMIC DNA]</scope>
    <source>
        <strain evidence="3 4">E262AT.01</strain>
    </source>
</reference>
<dbReference type="Proteomes" id="UP001430356">
    <property type="component" value="Unassembled WGS sequence"/>
</dbReference>
<evidence type="ECO:0000256" key="1">
    <source>
        <dbReference type="SAM" id="Coils"/>
    </source>
</evidence>
<evidence type="ECO:0000313" key="3">
    <source>
        <dbReference type="EMBL" id="KAK7199174.1"/>
    </source>
</evidence>
<evidence type="ECO:0000256" key="2">
    <source>
        <dbReference type="SAM" id="MobiDB-lite"/>
    </source>
</evidence>
<evidence type="ECO:0000313" key="4">
    <source>
        <dbReference type="Proteomes" id="UP001430356"/>
    </source>
</evidence>
<keyword evidence="4" id="KW-1185">Reference proteome</keyword>
<feature type="coiled-coil region" evidence="1">
    <location>
        <begin position="93"/>
        <end position="127"/>
    </location>
</feature>
<dbReference type="AlphaFoldDB" id="A0AAW0F0Q5"/>
<feature type="coiled-coil region" evidence="1">
    <location>
        <begin position="6"/>
        <end position="40"/>
    </location>
</feature>